<evidence type="ECO:0000256" key="1">
    <source>
        <dbReference type="ARBA" id="ARBA00022475"/>
    </source>
</evidence>
<keyword evidence="9 10" id="KW-0464">Manganese</keyword>
<dbReference type="GO" id="GO:0016787">
    <property type="term" value="F:hydrolase activity"/>
    <property type="evidence" value="ECO:0007669"/>
    <property type="project" value="UniProtKB-KW"/>
</dbReference>
<accession>A0ABQ5Y8P4</accession>
<keyword evidence="3 10" id="KW-0997">Cell inner membrane</keyword>
<organism evidence="12 13">
    <name type="scientific">Chitinimonas prasina</name>
    <dbReference type="NCBI Taxonomy" id="1434937"/>
    <lineage>
        <taxon>Bacteria</taxon>
        <taxon>Pseudomonadati</taxon>
        <taxon>Pseudomonadota</taxon>
        <taxon>Betaproteobacteria</taxon>
        <taxon>Neisseriales</taxon>
        <taxon>Chitinibacteraceae</taxon>
        <taxon>Chitinimonas</taxon>
    </lineage>
</organism>
<proteinExistence type="inferred from homology"/>
<feature type="binding site" evidence="10">
    <location>
        <position position="198"/>
    </location>
    <ligand>
        <name>Mn(2+)</name>
        <dbReference type="ChEBI" id="CHEBI:29035"/>
        <label>2</label>
    </ligand>
</feature>
<evidence type="ECO:0000256" key="2">
    <source>
        <dbReference type="ARBA" id="ARBA00022516"/>
    </source>
</evidence>
<comment type="catalytic activity">
    <reaction evidence="10">
        <text>UDP-2-N,3-O-bis[(3R)-3-hydroxytetradecanoyl]-alpha-D-glucosamine + H2O = 2-N,3-O-bis[(3R)-3-hydroxytetradecanoyl]-alpha-D-glucosaminyl 1-phosphate + UMP + 2 H(+)</text>
        <dbReference type="Rhea" id="RHEA:25213"/>
        <dbReference type="ChEBI" id="CHEBI:15377"/>
        <dbReference type="ChEBI" id="CHEBI:15378"/>
        <dbReference type="ChEBI" id="CHEBI:57865"/>
        <dbReference type="ChEBI" id="CHEBI:57957"/>
        <dbReference type="ChEBI" id="CHEBI:78847"/>
        <dbReference type="EC" id="3.6.1.54"/>
    </reaction>
</comment>
<keyword evidence="1 10" id="KW-1003">Cell membrane</keyword>
<dbReference type="Pfam" id="PF00149">
    <property type="entry name" value="Metallophos"/>
    <property type="match status" value="1"/>
</dbReference>
<dbReference type="CDD" id="cd07398">
    <property type="entry name" value="MPP_YbbF-LpxH"/>
    <property type="match status" value="1"/>
</dbReference>
<keyword evidence="13" id="KW-1185">Reference proteome</keyword>
<feature type="binding site" evidence="10">
    <location>
        <position position="200"/>
    </location>
    <ligand>
        <name>Mn(2+)</name>
        <dbReference type="ChEBI" id="CHEBI:29035"/>
        <label>1</label>
    </ligand>
</feature>
<dbReference type="InterPro" id="IPR043461">
    <property type="entry name" value="LpxH-like"/>
</dbReference>
<dbReference type="PANTHER" id="PTHR34990:SF1">
    <property type="entry name" value="UDP-2,3-DIACYLGLUCOSAMINE HYDROLASE"/>
    <property type="match status" value="1"/>
</dbReference>
<keyword evidence="5 10" id="KW-0479">Metal-binding</keyword>
<comment type="function">
    <text evidence="10">Hydrolyzes the pyrophosphate bond of UDP-2,3-diacylglucosamine to yield 2,3-diacylglucosamine 1-phosphate (lipid X) and UMP by catalyzing the attack of water at the alpha-P atom. Involved in the biosynthesis of lipid A, a phosphorylated glycolipid that anchors the lipopolysaccharide to the outer membrane of the cell.</text>
</comment>
<evidence type="ECO:0000256" key="10">
    <source>
        <dbReference type="HAMAP-Rule" id="MF_00575"/>
    </source>
</evidence>
<reference evidence="13" key="1">
    <citation type="journal article" date="2019" name="Int. J. Syst. Evol. Microbiol.">
        <title>The Global Catalogue of Microorganisms (GCM) 10K type strain sequencing project: providing services to taxonomists for standard genome sequencing and annotation.</title>
        <authorList>
            <consortium name="The Broad Institute Genomics Platform"/>
            <consortium name="The Broad Institute Genome Sequencing Center for Infectious Disease"/>
            <person name="Wu L."/>
            <person name="Ma J."/>
        </authorList>
    </citation>
    <scope>NUCLEOTIDE SEQUENCE [LARGE SCALE GENOMIC DNA]</scope>
    <source>
        <strain evidence="13">NBRC 110044</strain>
    </source>
</reference>
<comment type="cofactor">
    <cofactor evidence="10">
        <name>Mn(2+)</name>
        <dbReference type="ChEBI" id="CHEBI:29035"/>
    </cofactor>
    <text evidence="10">Binds 2 Mn(2+) ions per subunit in a binuclear metal center.</text>
</comment>
<feature type="domain" description="Calcineurin-like phosphoesterase" evidence="11">
    <location>
        <begin position="5"/>
        <end position="202"/>
    </location>
</feature>
<dbReference type="InterPro" id="IPR004843">
    <property type="entry name" value="Calcineurin-like_PHP"/>
</dbReference>
<keyword evidence="6 10" id="KW-0378">Hydrolase</keyword>
<dbReference type="EMBL" id="BSOG01000001">
    <property type="protein sequence ID" value="GLR11312.1"/>
    <property type="molecule type" value="Genomic_DNA"/>
</dbReference>
<feature type="binding site" evidence="10">
    <location>
        <position position="44"/>
    </location>
    <ligand>
        <name>Mn(2+)</name>
        <dbReference type="ChEBI" id="CHEBI:29035"/>
        <label>2</label>
    </ligand>
</feature>
<feature type="binding site" evidence="10">
    <location>
        <begin position="82"/>
        <end position="83"/>
    </location>
    <ligand>
        <name>substrate</name>
    </ligand>
</feature>
<evidence type="ECO:0000256" key="4">
    <source>
        <dbReference type="ARBA" id="ARBA00022556"/>
    </source>
</evidence>
<feature type="binding site" evidence="10">
    <location>
        <position position="44"/>
    </location>
    <ligand>
        <name>Mn(2+)</name>
        <dbReference type="ChEBI" id="CHEBI:29035"/>
        <label>1</label>
    </ligand>
</feature>
<evidence type="ECO:0000256" key="7">
    <source>
        <dbReference type="ARBA" id="ARBA00023098"/>
    </source>
</evidence>
<evidence type="ECO:0000256" key="6">
    <source>
        <dbReference type="ARBA" id="ARBA00022801"/>
    </source>
</evidence>
<sequence length="249" mass="27356">MNPPPLLFASDLHLSDSDPATEAAFMSFLAGPARQAQALYLLGDIFEYWAGDDDDDPLNQRIATALHAVSQAGVAVHLMHGNRDFLLGEQYAKAAGAILLADPTLITAFGRPWLLSHGDALCTDDLPYQQFRALVRQPAWQAAFLARTLAERKAEISRIRAASQLAKQQKASDIMDVNDFAVAALLAKYPGAHLLHGHTHRPARHQHEVQHGLRQRWVLPDWYAGKGGYLRLDMAGPTLVGINQDATWA</sequence>
<dbReference type="Proteomes" id="UP001156706">
    <property type="component" value="Unassembled WGS sequence"/>
</dbReference>
<dbReference type="NCBIfam" id="NF003743">
    <property type="entry name" value="PRK05340.1"/>
    <property type="match status" value="1"/>
</dbReference>
<feature type="binding site" evidence="10">
    <location>
        <position position="13"/>
    </location>
    <ligand>
        <name>Mn(2+)</name>
        <dbReference type="ChEBI" id="CHEBI:29035"/>
        <label>1</label>
    </ligand>
</feature>
<evidence type="ECO:0000313" key="13">
    <source>
        <dbReference type="Proteomes" id="UP001156706"/>
    </source>
</evidence>
<keyword evidence="4 10" id="KW-0441">Lipid A biosynthesis</keyword>
<evidence type="ECO:0000256" key="3">
    <source>
        <dbReference type="ARBA" id="ARBA00022519"/>
    </source>
</evidence>
<feature type="binding site" evidence="10">
    <location>
        <position position="125"/>
    </location>
    <ligand>
        <name>substrate</name>
    </ligand>
</feature>
<evidence type="ECO:0000256" key="8">
    <source>
        <dbReference type="ARBA" id="ARBA00023136"/>
    </source>
</evidence>
<feature type="binding site" evidence="10">
    <location>
        <position position="11"/>
    </location>
    <ligand>
        <name>Mn(2+)</name>
        <dbReference type="ChEBI" id="CHEBI:29035"/>
        <label>1</label>
    </ligand>
</feature>
<dbReference type="HAMAP" id="MF_00575">
    <property type="entry name" value="LpxH"/>
    <property type="match status" value="1"/>
</dbReference>
<gene>
    <name evidence="10 12" type="primary">lpxH</name>
    <name evidence="12" type="ORF">GCM10007907_01020</name>
</gene>
<feature type="binding site" evidence="10">
    <location>
        <position position="170"/>
    </location>
    <ligand>
        <name>substrate</name>
    </ligand>
</feature>
<evidence type="ECO:0000313" key="12">
    <source>
        <dbReference type="EMBL" id="GLR11312.1"/>
    </source>
</evidence>
<evidence type="ECO:0000256" key="5">
    <source>
        <dbReference type="ARBA" id="ARBA00022723"/>
    </source>
</evidence>
<dbReference type="InterPro" id="IPR029052">
    <property type="entry name" value="Metallo-depent_PP-like"/>
</dbReference>
<name>A0ABQ5Y8P4_9NEIS</name>
<dbReference type="RefSeq" id="WP_284194475.1">
    <property type="nucleotide sequence ID" value="NZ_BSOG01000001.1"/>
</dbReference>
<protein>
    <recommendedName>
        <fullName evidence="10">UDP-2,3-diacylglucosamine hydrolase</fullName>
        <ecNumber evidence="10">3.6.1.54</ecNumber>
    </recommendedName>
    <alternativeName>
        <fullName evidence="10">UDP-2,3-diacylglucosamine diphosphatase</fullName>
    </alternativeName>
</protein>
<dbReference type="NCBIfam" id="TIGR01854">
    <property type="entry name" value="lipid_A_lpxH"/>
    <property type="match status" value="1"/>
</dbReference>
<comment type="pathway">
    <text evidence="10">Glycolipid biosynthesis; lipid IV(A) biosynthesis; lipid IV(A) from (3R)-3-hydroxytetradecanoyl-[acyl-carrier-protein] and UDP-N-acetyl-alpha-D-glucosamine: step 4/6.</text>
</comment>
<feature type="binding site" evidence="10">
    <location>
        <position position="117"/>
    </location>
    <ligand>
        <name>Mn(2+)</name>
        <dbReference type="ChEBI" id="CHEBI:29035"/>
        <label>2</label>
    </ligand>
</feature>
<keyword evidence="2 10" id="KW-0444">Lipid biosynthesis</keyword>
<dbReference type="SUPFAM" id="SSF56300">
    <property type="entry name" value="Metallo-dependent phosphatases"/>
    <property type="match status" value="1"/>
</dbReference>
<feature type="binding site" evidence="10">
    <location>
        <position position="167"/>
    </location>
    <ligand>
        <name>substrate</name>
    </ligand>
</feature>
<keyword evidence="8 10" id="KW-0472">Membrane</keyword>
<feature type="binding site" evidence="10">
    <location>
        <position position="198"/>
    </location>
    <ligand>
        <name>substrate</name>
    </ligand>
</feature>
<evidence type="ECO:0000259" key="11">
    <source>
        <dbReference type="Pfam" id="PF00149"/>
    </source>
</evidence>
<dbReference type="EC" id="3.6.1.54" evidence="10"/>
<comment type="subcellular location">
    <subcellularLocation>
        <location evidence="10">Cell inner membrane</location>
        <topology evidence="10">Peripheral membrane protein</topology>
        <orientation evidence="10">Cytoplasmic side</orientation>
    </subcellularLocation>
</comment>
<dbReference type="Gene3D" id="3.60.21.10">
    <property type="match status" value="1"/>
</dbReference>
<comment type="similarity">
    <text evidence="10">Belongs to the LpxH family.</text>
</comment>
<comment type="caution">
    <text evidence="12">The sequence shown here is derived from an EMBL/GenBank/DDBJ whole genome shotgun (WGS) entry which is preliminary data.</text>
</comment>
<feature type="binding site" evidence="10">
    <location>
        <position position="163"/>
    </location>
    <ligand>
        <name>substrate</name>
    </ligand>
</feature>
<keyword evidence="7 10" id="KW-0443">Lipid metabolism</keyword>
<dbReference type="PANTHER" id="PTHR34990">
    <property type="entry name" value="UDP-2,3-DIACYLGLUCOSAMINE HYDROLASE-RELATED"/>
    <property type="match status" value="1"/>
</dbReference>
<evidence type="ECO:0000256" key="9">
    <source>
        <dbReference type="ARBA" id="ARBA00023211"/>
    </source>
</evidence>
<feature type="binding site" evidence="10">
    <location>
        <position position="82"/>
    </location>
    <ligand>
        <name>Mn(2+)</name>
        <dbReference type="ChEBI" id="CHEBI:29035"/>
        <label>2</label>
    </ligand>
</feature>
<dbReference type="InterPro" id="IPR010138">
    <property type="entry name" value="UDP-diacylglucosamine_Hdrlase"/>
</dbReference>